<proteinExistence type="predicted"/>
<protein>
    <submittedName>
        <fullName evidence="1">(rape) hypothetical protein</fullName>
    </submittedName>
</protein>
<gene>
    <name evidence="1" type="ORF">DARMORV10_C07P28550.1</name>
</gene>
<accession>A0A816MDC0</accession>
<dbReference type="EMBL" id="HG994371">
    <property type="protein sequence ID" value="CAF1991848.1"/>
    <property type="molecule type" value="Genomic_DNA"/>
</dbReference>
<sequence>MTSVLTKTYQGVICLSASHGTKLFLNYDFDSVTHFRKI</sequence>
<dbReference type="AlphaFoldDB" id="A0A816MDC0"/>
<name>A0A816MDC0_BRANA</name>
<organism evidence="1">
    <name type="scientific">Brassica napus</name>
    <name type="common">Rape</name>
    <dbReference type="NCBI Taxonomy" id="3708"/>
    <lineage>
        <taxon>Eukaryota</taxon>
        <taxon>Viridiplantae</taxon>
        <taxon>Streptophyta</taxon>
        <taxon>Embryophyta</taxon>
        <taxon>Tracheophyta</taxon>
        <taxon>Spermatophyta</taxon>
        <taxon>Magnoliopsida</taxon>
        <taxon>eudicotyledons</taxon>
        <taxon>Gunneridae</taxon>
        <taxon>Pentapetalae</taxon>
        <taxon>rosids</taxon>
        <taxon>malvids</taxon>
        <taxon>Brassicales</taxon>
        <taxon>Brassicaceae</taxon>
        <taxon>Brassiceae</taxon>
        <taxon>Brassica</taxon>
    </lineage>
</organism>
<reference evidence="1" key="1">
    <citation type="submission" date="2021-01" db="EMBL/GenBank/DDBJ databases">
        <authorList>
            <consortium name="Genoscope - CEA"/>
            <person name="William W."/>
        </authorList>
    </citation>
    <scope>NUCLEOTIDE SEQUENCE</scope>
</reference>
<dbReference type="Proteomes" id="UP001295469">
    <property type="component" value="Chromosome C07"/>
</dbReference>
<evidence type="ECO:0000313" key="1">
    <source>
        <dbReference type="EMBL" id="CAF1991848.1"/>
    </source>
</evidence>